<accession>A0A1B0BHW3</accession>
<dbReference type="Pfam" id="PF12874">
    <property type="entry name" value="zf-met"/>
    <property type="match status" value="1"/>
</dbReference>
<reference evidence="4" key="1">
    <citation type="submission" date="2015-01" db="EMBL/GenBank/DDBJ databases">
        <authorList>
            <person name="Aksoy S."/>
            <person name="Warren W."/>
            <person name="Wilson R.K."/>
        </authorList>
    </citation>
    <scope>NUCLEOTIDE SEQUENCE [LARGE SCALE GENOMIC DNA]</scope>
    <source>
        <strain evidence="4">IAEA</strain>
    </source>
</reference>
<reference evidence="3" key="2">
    <citation type="submission" date="2020-05" db="UniProtKB">
        <authorList>
            <consortium name="EnsemblMetazoa"/>
        </authorList>
    </citation>
    <scope>IDENTIFICATION</scope>
    <source>
        <strain evidence="3">IAEA</strain>
    </source>
</reference>
<sequence>MNLTQRITRHASSSAMPSSLIESVAHTFACETCKREFSTQTQLRQHLRRKTCRRNLNLSTNPCDICGREFSTYTGLRLCQTRTHSNENNAKDMQLVKASTRLFWTADEEHALALMELNMGPATSSAIIEHLTCNSGRTRDAIKKRRQSASYKAII</sequence>
<dbReference type="Pfam" id="PF13912">
    <property type="entry name" value="zf-C2H2_6"/>
    <property type="match status" value="1"/>
</dbReference>
<evidence type="ECO:0000259" key="2">
    <source>
        <dbReference type="PROSITE" id="PS50157"/>
    </source>
</evidence>
<feature type="domain" description="C2H2-type" evidence="2">
    <location>
        <begin position="61"/>
        <end position="89"/>
    </location>
</feature>
<keyword evidence="1" id="KW-0862">Zinc</keyword>
<dbReference type="VEuPathDB" id="VectorBase:GPPI030645"/>
<feature type="domain" description="C2H2-type" evidence="2">
    <location>
        <begin position="28"/>
        <end position="55"/>
    </location>
</feature>
<name>A0A1B0BHW3_9MUSC</name>
<evidence type="ECO:0000313" key="3">
    <source>
        <dbReference type="EnsemblMetazoa" id="GPPI030645-PA"/>
    </source>
</evidence>
<dbReference type="PROSITE" id="PS50157">
    <property type="entry name" value="ZINC_FINGER_C2H2_2"/>
    <property type="match status" value="2"/>
</dbReference>
<evidence type="ECO:0000313" key="4">
    <source>
        <dbReference type="Proteomes" id="UP000092460"/>
    </source>
</evidence>
<evidence type="ECO:0000256" key="1">
    <source>
        <dbReference type="PROSITE-ProRule" id="PRU00042"/>
    </source>
</evidence>
<dbReference type="InterPro" id="IPR013087">
    <property type="entry name" value="Znf_C2H2_type"/>
</dbReference>
<dbReference type="EMBL" id="JXJN01014611">
    <property type="status" value="NOT_ANNOTATED_CDS"/>
    <property type="molecule type" value="Genomic_DNA"/>
</dbReference>
<dbReference type="Gene3D" id="3.30.160.60">
    <property type="entry name" value="Classic Zinc Finger"/>
    <property type="match status" value="1"/>
</dbReference>
<proteinExistence type="predicted"/>
<dbReference type="Proteomes" id="UP000092460">
    <property type="component" value="Unassembled WGS sequence"/>
</dbReference>
<keyword evidence="1" id="KW-0863">Zinc-finger</keyword>
<dbReference type="AlphaFoldDB" id="A0A1B0BHW3"/>
<dbReference type="EnsemblMetazoa" id="GPPI030645-RA">
    <property type="protein sequence ID" value="GPPI030645-PA"/>
    <property type="gene ID" value="GPPI030645"/>
</dbReference>
<keyword evidence="1" id="KW-0479">Metal-binding</keyword>
<dbReference type="GO" id="GO:0008270">
    <property type="term" value="F:zinc ion binding"/>
    <property type="evidence" value="ECO:0007669"/>
    <property type="project" value="UniProtKB-KW"/>
</dbReference>
<protein>
    <recommendedName>
        <fullName evidence="2">C2H2-type domain-containing protein</fullName>
    </recommendedName>
</protein>
<organism evidence="3 4">
    <name type="scientific">Glossina palpalis gambiensis</name>
    <dbReference type="NCBI Taxonomy" id="67801"/>
    <lineage>
        <taxon>Eukaryota</taxon>
        <taxon>Metazoa</taxon>
        <taxon>Ecdysozoa</taxon>
        <taxon>Arthropoda</taxon>
        <taxon>Hexapoda</taxon>
        <taxon>Insecta</taxon>
        <taxon>Pterygota</taxon>
        <taxon>Neoptera</taxon>
        <taxon>Endopterygota</taxon>
        <taxon>Diptera</taxon>
        <taxon>Brachycera</taxon>
        <taxon>Muscomorpha</taxon>
        <taxon>Hippoboscoidea</taxon>
        <taxon>Glossinidae</taxon>
        <taxon>Glossina</taxon>
    </lineage>
</organism>
<keyword evidence="4" id="KW-1185">Reference proteome</keyword>
<dbReference type="InterPro" id="IPR036236">
    <property type="entry name" value="Znf_C2H2_sf"/>
</dbReference>
<dbReference type="SUPFAM" id="SSF57667">
    <property type="entry name" value="beta-beta-alpha zinc fingers"/>
    <property type="match status" value="1"/>
</dbReference>